<dbReference type="OrthoDB" id="9796125at2"/>
<feature type="domain" description="DUF4387" evidence="1">
    <location>
        <begin position="4"/>
        <end position="96"/>
    </location>
</feature>
<dbReference type="EMBL" id="FOIZ01000001">
    <property type="protein sequence ID" value="SEW31858.1"/>
    <property type="molecule type" value="Genomic_DNA"/>
</dbReference>
<name>A0A1I0QXU3_9RHOB</name>
<evidence type="ECO:0000259" key="1">
    <source>
        <dbReference type="Pfam" id="PF14330"/>
    </source>
</evidence>
<dbReference type="AlphaFoldDB" id="A0A1I0QXU3"/>
<dbReference type="Pfam" id="PF14330">
    <property type="entry name" value="DUF4387"/>
    <property type="match status" value="1"/>
</dbReference>
<evidence type="ECO:0000313" key="3">
    <source>
        <dbReference type="Proteomes" id="UP000199167"/>
    </source>
</evidence>
<gene>
    <name evidence="2" type="ORF">SAMN04488515_2262</name>
</gene>
<accession>A0A1I0QXU3</accession>
<dbReference type="STRING" id="364200.SAMN04488515_2262"/>
<dbReference type="Proteomes" id="UP000199167">
    <property type="component" value="Unassembled WGS sequence"/>
</dbReference>
<dbReference type="RefSeq" id="WP_089994031.1">
    <property type="nucleotide sequence ID" value="NZ_FOIZ01000001.1"/>
</dbReference>
<reference evidence="2 3" key="1">
    <citation type="submission" date="2016-10" db="EMBL/GenBank/DDBJ databases">
        <authorList>
            <person name="de Groot N.N."/>
        </authorList>
    </citation>
    <scope>NUCLEOTIDE SEQUENCE [LARGE SCALE GENOMIC DNA]</scope>
    <source>
        <strain evidence="2 3">DSM 17925</strain>
    </source>
</reference>
<dbReference type="InterPro" id="IPR025496">
    <property type="entry name" value="DUF4387"/>
</dbReference>
<keyword evidence="3" id="KW-1185">Reference proteome</keyword>
<proteinExistence type="predicted"/>
<sequence length="99" mass="11238">MAELRTLVQKVRSKNAGPFWLTIDIFCGDAERYADVIKRLKTDAVSRLFQSNSQTLKRFDIADLHVIKFSLPRPAIQGDIHDRDMHGASWAALLAELDI</sequence>
<protein>
    <recommendedName>
        <fullName evidence="1">DUF4387 domain-containing protein</fullName>
    </recommendedName>
</protein>
<evidence type="ECO:0000313" key="2">
    <source>
        <dbReference type="EMBL" id="SEW31858.1"/>
    </source>
</evidence>
<organism evidence="2 3">
    <name type="scientific">Cognatiyoonia koreensis</name>
    <dbReference type="NCBI Taxonomy" id="364200"/>
    <lineage>
        <taxon>Bacteria</taxon>
        <taxon>Pseudomonadati</taxon>
        <taxon>Pseudomonadota</taxon>
        <taxon>Alphaproteobacteria</taxon>
        <taxon>Rhodobacterales</taxon>
        <taxon>Paracoccaceae</taxon>
        <taxon>Cognatiyoonia</taxon>
    </lineage>
</organism>